<dbReference type="GO" id="GO:0005634">
    <property type="term" value="C:nucleus"/>
    <property type="evidence" value="ECO:0007669"/>
    <property type="project" value="UniProtKB-SubCell"/>
</dbReference>
<feature type="compositionally biased region" description="Polar residues" evidence="6">
    <location>
        <begin position="237"/>
        <end position="250"/>
    </location>
</feature>
<evidence type="ECO:0000259" key="7">
    <source>
        <dbReference type="PROSITE" id="PS50888"/>
    </source>
</evidence>
<evidence type="ECO:0000256" key="3">
    <source>
        <dbReference type="ARBA" id="ARBA00023125"/>
    </source>
</evidence>
<feature type="domain" description="BHLH" evidence="7">
    <location>
        <begin position="366"/>
        <end position="416"/>
    </location>
</feature>
<comment type="caution">
    <text evidence="8">The sequence shown here is derived from an EMBL/GenBank/DDBJ whole genome shotgun (WGS) entry which is preliminary data.</text>
</comment>
<dbReference type="InterPro" id="IPR045843">
    <property type="entry name" value="IND-like"/>
</dbReference>
<keyword evidence="4" id="KW-0804">Transcription</keyword>
<dbReference type="SUPFAM" id="SSF47459">
    <property type="entry name" value="HLH, helix-loop-helix DNA-binding domain"/>
    <property type="match status" value="1"/>
</dbReference>
<evidence type="ECO:0000313" key="8">
    <source>
        <dbReference type="EMBL" id="RWR77788.1"/>
    </source>
</evidence>
<dbReference type="InterPro" id="IPR045239">
    <property type="entry name" value="bHLH95_bHLH"/>
</dbReference>
<dbReference type="STRING" id="337451.A0A3S3MJX8"/>
<proteinExistence type="predicted"/>
<feature type="region of interest" description="Disordered" evidence="6">
    <location>
        <begin position="237"/>
        <end position="274"/>
    </location>
</feature>
<dbReference type="PANTHER" id="PTHR16223">
    <property type="entry name" value="TRANSCRIPTION FACTOR BHLH83-RELATED"/>
    <property type="match status" value="1"/>
</dbReference>
<accession>A0A3S3MJX8</accession>
<dbReference type="CDD" id="cd11393">
    <property type="entry name" value="bHLH_AtbHLH_like"/>
    <property type="match status" value="1"/>
</dbReference>
<evidence type="ECO:0000256" key="6">
    <source>
        <dbReference type="SAM" id="MobiDB-lite"/>
    </source>
</evidence>
<evidence type="ECO:0000256" key="2">
    <source>
        <dbReference type="ARBA" id="ARBA00023015"/>
    </source>
</evidence>
<dbReference type="GO" id="GO:0000978">
    <property type="term" value="F:RNA polymerase II cis-regulatory region sequence-specific DNA binding"/>
    <property type="evidence" value="ECO:0007669"/>
    <property type="project" value="TreeGrafter"/>
</dbReference>
<evidence type="ECO:0000313" key="9">
    <source>
        <dbReference type="Proteomes" id="UP000283530"/>
    </source>
</evidence>
<dbReference type="PROSITE" id="PS50888">
    <property type="entry name" value="BHLH"/>
    <property type="match status" value="1"/>
</dbReference>
<dbReference type="Gene3D" id="4.10.280.10">
    <property type="entry name" value="Helix-loop-helix DNA-binding domain"/>
    <property type="match status" value="1"/>
</dbReference>
<dbReference type="SMART" id="SM00353">
    <property type="entry name" value="HLH"/>
    <property type="match status" value="1"/>
</dbReference>
<dbReference type="Pfam" id="PF00010">
    <property type="entry name" value="HLH"/>
    <property type="match status" value="1"/>
</dbReference>
<dbReference type="InterPro" id="IPR011598">
    <property type="entry name" value="bHLH_dom"/>
</dbReference>
<feature type="compositionally biased region" description="Low complexity" evidence="6">
    <location>
        <begin position="251"/>
        <end position="267"/>
    </location>
</feature>
<evidence type="ECO:0000256" key="5">
    <source>
        <dbReference type="ARBA" id="ARBA00023242"/>
    </source>
</evidence>
<organism evidence="8 9">
    <name type="scientific">Cinnamomum micranthum f. kanehirae</name>
    <dbReference type="NCBI Taxonomy" id="337451"/>
    <lineage>
        <taxon>Eukaryota</taxon>
        <taxon>Viridiplantae</taxon>
        <taxon>Streptophyta</taxon>
        <taxon>Embryophyta</taxon>
        <taxon>Tracheophyta</taxon>
        <taxon>Spermatophyta</taxon>
        <taxon>Magnoliopsida</taxon>
        <taxon>Magnoliidae</taxon>
        <taxon>Laurales</taxon>
        <taxon>Lauraceae</taxon>
        <taxon>Cinnamomum</taxon>
    </lineage>
</organism>
<comment type="subcellular location">
    <subcellularLocation>
        <location evidence="1">Nucleus</location>
    </subcellularLocation>
</comment>
<keyword evidence="3" id="KW-0238">DNA-binding</keyword>
<dbReference type="PANTHER" id="PTHR16223:SF125">
    <property type="entry name" value="OS08G0506700 PROTEIN"/>
    <property type="match status" value="1"/>
</dbReference>
<name>A0A3S3MJX8_9MAGN</name>
<evidence type="ECO:0000256" key="1">
    <source>
        <dbReference type="ARBA" id="ARBA00004123"/>
    </source>
</evidence>
<keyword evidence="9" id="KW-1185">Reference proteome</keyword>
<dbReference type="GO" id="GO:0000981">
    <property type="term" value="F:DNA-binding transcription factor activity, RNA polymerase II-specific"/>
    <property type="evidence" value="ECO:0007669"/>
    <property type="project" value="TreeGrafter"/>
</dbReference>
<dbReference type="EMBL" id="QPKB01000002">
    <property type="protein sequence ID" value="RWR77788.1"/>
    <property type="molecule type" value="Genomic_DNA"/>
</dbReference>
<dbReference type="InterPro" id="IPR036638">
    <property type="entry name" value="HLH_DNA-bd_sf"/>
</dbReference>
<dbReference type="AlphaFoldDB" id="A0A3S3MJX8"/>
<dbReference type="Proteomes" id="UP000283530">
    <property type="component" value="Unassembled WGS sequence"/>
</dbReference>
<sequence>MYNSQTTSNDLNLSFPAAFKHEKVEFHKTREAMASDLCHQQQLNSSLMRFRSAPSTLLANFMDDDFLPRSTSPEAESMFARFMSCGGGDSASPDLHEIGEKPSAAAAAAAAASQRNSQFITGIEHEAEVVPQQNGFASASQMMYQTNPLPNHSSATVAGIESSYRNSMAVDTAQVKSSSNCSNLIRHSSSPAGLFANLTVENGYGVMRGMGSFRGGNGINGETTASASRFKNQMSLLSRQASSPGQMSQISEMGSESLGGSSPDDGSLGNGNGTGRVYIPGGFPISSWDDSSLENFTGVKRVRDVNGKMISSLNPSEAQNGEGGNHSHGLTHQFSLPKTSSEIAAVDKFLQFQDSVPCKIRAKRGCATHPRSIAERVRRTRISERMRKLQELVPNMDKQTNTADMLDLAVEYIKDLQRQVKTFSDNRASCTCPSKQKPFSKPAV</sequence>
<keyword evidence="2" id="KW-0805">Transcription regulation</keyword>
<keyword evidence="5" id="KW-0539">Nucleus</keyword>
<evidence type="ECO:0000256" key="4">
    <source>
        <dbReference type="ARBA" id="ARBA00023163"/>
    </source>
</evidence>
<dbReference type="FunFam" id="4.10.280.10:FF:000021">
    <property type="entry name" value="Transcription factor bHLH130 family"/>
    <property type="match status" value="1"/>
</dbReference>
<dbReference type="GO" id="GO:0046983">
    <property type="term" value="F:protein dimerization activity"/>
    <property type="evidence" value="ECO:0007669"/>
    <property type="project" value="InterPro"/>
</dbReference>
<protein>
    <submittedName>
        <fullName evidence="8">Transcription factor bHLH130-like protein isoform X1</fullName>
    </submittedName>
</protein>
<reference evidence="8 9" key="1">
    <citation type="journal article" date="2019" name="Nat. Plants">
        <title>Stout camphor tree genome fills gaps in understanding of flowering plant genome evolution.</title>
        <authorList>
            <person name="Chaw S.M."/>
            <person name="Liu Y.C."/>
            <person name="Wu Y.W."/>
            <person name="Wang H.Y."/>
            <person name="Lin C.I."/>
            <person name="Wu C.S."/>
            <person name="Ke H.M."/>
            <person name="Chang L.Y."/>
            <person name="Hsu C.Y."/>
            <person name="Yang H.T."/>
            <person name="Sudianto E."/>
            <person name="Hsu M.H."/>
            <person name="Wu K.P."/>
            <person name="Wang L.N."/>
            <person name="Leebens-Mack J.H."/>
            <person name="Tsai I.J."/>
        </authorList>
    </citation>
    <scope>NUCLEOTIDE SEQUENCE [LARGE SCALE GENOMIC DNA]</scope>
    <source>
        <strain evidence="9">cv. Chaw 1501</strain>
        <tissue evidence="8">Young leaves</tissue>
    </source>
</reference>
<dbReference type="OrthoDB" id="2019494at2759"/>
<gene>
    <name evidence="8" type="ORF">CKAN_00628900</name>
</gene>